<dbReference type="PANTHER" id="PTHR13610">
    <property type="entry name" value="METHYLTRANSFERASE DOMAIN-CONTAINING PROTEIN"/>
    <property type="match status" value="1"/>
</dbReference>
<dbReference type="EMBL" id="JAAAIM010000248">
    <property type="protein sequence ID" value="KAG0291304.1"/>
    <property type="molecule type" value="Genomic_DNA"/>
</dbReference>
<feature type="compositionally biased region" description="Basic and acidic residues" evidence="5">
    <location>
        <begin position="14"/>
        <end position="36"/>
    </location>
</feature>
<gene>
    <name evidence="6" type="ORF">BGZ96_005297</name>
</gene>
<keyword evidence="7" id="KW-1185">Reference proteome</keyword>
<evidence type="ECO:0000256" key="2">
    <source>
        <dbReference type="ARBA" id="ARBA00022603"/>
    </source>
</evidence>
<dbReference type="SUPFAM" id="SSF53335">
    <property type="entry name" value="S-adenosyl-L-methionine-dependent methyltransferases"/>
    <property type="match status" value="1"/>
</dbReference>
<protein>
    <recommendedName>
        <fullName evidence="8">Methyltransferase domain-containing protein</fullName>
    </recommendedName>
</protein>
<keyword evidence="4" id="KW-0949">S-adenosyl-L-methionine</keyword>
<dbReference type="InterPro" id="IPR026170">
    <property type="entry name" value="FAM173A/B"/>
</dbReference>
<feature type="region of interest" description="Disordered" evidence="5">
    <location>
        <begin position="1"/>
        <end position="57"/>
    </location>
</feature>
<evidence type="ECO:0000256" key="5">
    <source>
        <dbReference type="SAM" id="MobiDB-lite"/>
    </source>
</evidence>
<evidence type="ECO:0000313" key="6">
    <source>
        <dbReference type="EMBL" id="KAG0291304.1"/>
    </source>
</evidence>
<proteinExistence type="inferred from homology"/>
<evidence type="ECO:0000313" key="7">
    <source>
        <dbReference type="Proteomes" id="UP001194696"/>
    </source>
</evidence>
<evidence type="ECO:0000256" key="4">
    <source>
        <dbReference type="ARBA" id="ARBA00022691"/>
    </source>
</evidence>
<evidence type="ECO:0008006" key="8">
    <source>
        <dbReference type="Google" id="ProtNLM"/>
    </source>
</evidence>
<evidence type="ECO:0000256" key="3">
    <source>
        <dbReference type="ARBA" id="ARBA00022679"/>
    </source>
</evidence>
<name>A0ABQ7K492_9FUNG</name>
<reference evidence="6 7" key="1">
    <citation type="journal article" date="2020" name="Fungal Divers.">
        <title>Resolving the Mortierellaceae phylogeny through synthesis of multi-gene phylogenetics and phylogenomics.</title>
        <authorList>
            <person name="Vandepol N."/>
            <person name="Liber J."/>
            <person name="Desiro A."/>
            <person name="Na H."/>
            <person name="Kennedy M."/>
            <person name="Barry K."/>
            <person name="Grigoriev I.V."/>
            <person name="Miller A.N."/>
            <person name="O'Donnell K."/>
            <person name="Stajich J.E."/>
            <person name="Bonito G."/>
        </authorList>
    </citation>
    <scope>NUCLEOTIDE SEQUENCE [LARGE SCALE GENOMIC DNA]</scope>
    <source>
        <strain evidence="6 7">AD045</strain>
    </source>
</reference>
<accession>A0ABQ7K492</accession>
<dbReference type="Proteomes" id="UP001194696">
    <property type="component" value="Unassembled WGS sequence"/>
</dbReference>
<dbReference type="PANTHER" id="PTHR13610:SF11">
    <property type="entry name" value="METHYLTRANSFERASE DOMAIN-CONTAINING PROTEIN"/>
    <property type="match status" value="1"/>
</dbReference>
<comment type="similarity">
    <text evidence="1">Belongs to the ANT/ATPSC lysine N-methyltransferase family.</text>
</comment>
<keyword evidence="3" id="KW-0808">Transferase</keyword>
<dbReference type="Gene3D" id="3.40.50.150">
    <property type="entry name" value="Vaccinia Virus protein VP39"/>
    <property type="match status" value="1"/>
</dbReference>
<organism evidence="6 7">
    <name type="scientific">Linnemannia gamsii</name>
    <dbReference type="NCBI Taxonomy" id="64522"/>
    <lineage>
        <taxon>Eukaryota</taxon>
        <taxon>Fungi</taxon>
        <taxon>Fungi incertae sedis</taxon>
        <taxon>Mucoromycota</taxon>
        <taxon>Mortierellomycotina</taxon>
        <taxon>Mortierellomycetes</taxon>
        <taxon>Mortierellales</taxon>
        <taxon>Mortierellaceae</taxon>
        <taxon>Linnemannia</taxon>
    </lineage>
</organism>
<sequence length="287" mass="32333">MYHVGNPLTLGGGGKHDSQDKEVNHDHDLNQEHDQTEEQQLQEVEEEEEYDRYKDNPELLGETKFKATRMFSYDWASGYVSPYRPTPRDILTNMLQHVDFSVSAPSTMSGNNNNAILDLGCGDGLVLVQALETFSCSQLPRAIGVDLDRPLLEAARDRIQQEHPSASLQSISNSNSSEYDILSRLELYHGDLTDMHDPLTTIMTPPLSNAITLPDPTTMDTLINQSTHLFVYLLPEALSKLAPLLLDALVKKHKVVLSMRWEIPELSDHLVHGGEHHQFYIYQSTAK</sequence>
<comment type="caution">
    <text evidence="6">The sequence shown here is derived from an EMBL/GenBank/DDBJ whole genome shotgun (WGS) entry which is preliminary data.</text>
</comment>
<dbReference type="InterPro" id="IPR029063">
    <property type="entry name" value="SAM-dependent_MTases_sf"/>
</dbReference>
<dbReference type="CDD" id="cd02440">
    <property type="entry name" value="AdoMet_MTases"/>
    <property type="match status" value="1"/>
</dbReference>
<keyword evidence="2" id="KW-0489">Methyltransferase</keyword>
<evidence type="ECO:0000256" key="1">
    <source>
        <dbReference type="ARBA" id="ARBA00010633"/>
    </source>
</evidence>